<sequence length="81" mass="9126">MLMDKEVIQTTKKALILISKYILILIIFFLFHFKCPGLNRWLLYKKTSEVLKTSEVSSNIPALSFLPSALSPTPPQTLSSA</sequence>
<name>A0A1N7CSQ4_9SPHI</name>
<reference evidence="1 2" key="1">
    <citation type="submission" date="2020-08" db="EMBL/GenBank/DDBJ databases">
        <title>Genomic Encyclopedia of Type Strains, Phase IV (KMG-V): Genome sequencing to study the core and pangenomes of soil and plant-associated prokaryotes.</title>
        <authorList>
            <person name="Whitman W."/>
        </authorList>
    </citation>
    <scope>NUCLEOTIDE SEQUENCE [LARGE SCALE GENOMIC DNA]</scope>
    <source>
        <strain evidence="1 2">MP601</strain>
    </source>
</reference>
<gene>
    <name evidence="1" type="ORF">HDF22_003011</name>
</gene>
<dbReference type="AlphaFoldDB" id="A0A1N7CSQ4"/>
<dbReference type="Proteomes" id="UP000548326">
    <property type="component" value="Unassembled WGS sequence"/>
</dbReference>
<protein>
    <submittedName>
        <fullName evidence="1">Uncharacterized protein</fullName>
    </submittedName>
</protein>
<accession>A0A1N7CSQ4</accession>
<dbReference type="EMBL" id="JACHCA010000007">
    <property type="protein sequence ID" value="MBB6128888.1"/>
    <property type="molecule type" value="Genomic_DNA"/>
</dbReference>
<evidence type="ECO:0000313" key="1">
    <source>
        <dbReference type="EMBL" id="MBB6128888.1"/>
    </source>
</evidence>
<evidence type="ECO:0000313" key="2">
    <source>
        <dbReference type="Proteomes" id="UP000548326"/>
    </source>
</evidence>
<proteinExistence type="predicted"/>
<comment type="caution">
    <text evidence="1">The sequence shown here is derived from an EMBL/GenBank/DDBJ whole genome shotgun (WGS) entry which is preliminary data.</text>
</comment>
<organism evidence="1 2">
    <name type="scientific">Mucilaginibacter lappiensis</name>
    <dbReference type="NCBI Taxonomy" id="354630"/>
    <lineage>
        <taxon>Bacteria</taxon>
        <taxon>Pseudomonadati</taxon>
        <taxon>Bacteroidota</taxon>
        <taxon>Sphingobacteriia</taxon>
        <taxon>Sphingobacteriales</taxon>
        <taxon>Sphingobacteriaceae</taxon>
        <taxon>Mucilaginibacter</taxon>
    </lineage>
</organism>